<comment type="caution">
    <text evidence="2">The sequence shown here is derived from an EMBL/GenBank/DDBJ whole genome shotgun (WGS) entry which is preliminary data.</text>
</comment>
<evidence type="ECO:0000313" key="3">
    <source>
        <dbReference type="Proteomes" id="UP000499080"/>
    </source>
</evidence>
<dbReference type="EMBL" id="BGPR01166376">
    <property type="protein sequence ID" value="GBM14736.1"/>
    <property type="molecule type" value="Genomic_DNA"/>
</dbReference>
<protein>
    <submittedName>
        <fullName evidence="2">Uncharacterized protein</fullName>
    </submittedName>
</protein>
<name>A0A4Y2DFC2_ARAVE</name>
<evidence type="ECO:0000256" key="1">
    <source>
        <dbReference type="SAM" id="MobiDB-lite"/>
    </source>
</evidence>
<proteinExistence type="predicted"/>
<gene>
    <name evidence="2" type="ORF">AVEN_74369_1</name>
</gene>
<accession>A0A4Y2DFC2</accession>
<keyword evidence="3" id="KW-1185">Reference proteome</keyword>
<reference evidence="2 3" key="1">
    <citation type="journal article" date="2019" name="Sci. Rep.">
        <title>Orb-weaving spider Araneus ventricosus genome elucidates the spidroin gene catalogue.</title>
        <authorList>
            <person name="Kono N."/>
            <person name="Nakamura H."/>
            <person name="Ohtoshi R."/>
            <person name="Moran D.A.P."/>
            <person name="Shinohara A."/>
            <person name="Yoshida Y."/>
            <person name="Fujiwara M."/>
            <person name="Mori M."/>
            <person name="Tomita M."/>
            <person name="Arakawa K."/>
        </authorList>
    </citation>
    <scope>NUCLEOTIDE SEQUENCE [LARGE SCALE GENOMIC DNA]</scope>
</reference>
<dbReference type="Proteomes" id="UP000499080">
    <property type="component" value="Unassembled WGS sequence"/>
</dbReference>
<organism evidence="2 3">
    <name type="scientific">Araneus ventricosus</name>
    <name type="common">Orbweaver spider</name>
    <name type="synonym">Epeira ventricosa</name>
    <dbReference type="NCBI Taxonomy" id="182803"/>
    <lineage>
        <taxon>Eukaryota</taxon>
        <taxon>Metazoa</taxon>
        <taxon>Ecdysozoa</taxon>
        <taxon>Arthropoda</taxon>
        <taxon>Chelicerata</taxon>
        <taxon>Arachnida</taxon>
        <taxon>Araneae</taxon>
        <taxon>Araneomorphae</taxon>
        <taxon>Entelegynae</taxon>
        <taxon>Araneoidea</taxon>
        <taxon>Araneidae</taxon>
        <taxon>Araneus</taxon>
    </lineage>
</organism>
<evidence type="ECO:0000313" key="2">
    <source>
        <dbReference type="EMBL" id="GBM14736.1"/>
    </source>
</evidence>
<sequence>MENVHLERQQQQSLDLGTREATTTNSELLITSPIASSLKQHFDPYAPNQHFPEKNTVKCIAAMENHLSADPVHTDLEPKAKHNNWSQSSIAHCPSLKCIVLLISGA</sequence>
<dbReference type="AlphaFoldDB" id="A0A4Y2DFC2"/>
<feature type="compositionally biased region" description="Polar residues" evidence="1">
    <location>
        <begin position="9"/>
        <end position="22"/>
    </location>
</feature>
<feature type="region of interest" description="Disordered" evidence="1">
    <location>
        <begin position="1"/>
        <end position="22"/>
    </location>
</feature>